<keyword evidence="4" id="KW-1185">Reference proteome</keyword>
<keyword evidence="1" id="KW-0175">Coiled coil</keyword>
<protein>
    <submittedName>
        <fullName evidence="3">Uncharacterized protein</fullName>
    </submittedName>
</protein>
<accession>A0A8K0DWK4</accession>
<evidence type="ECO:0000313" key="3">
    <source>
        <dbReference type="EMBL" id="KAF3436051.1"/>
    </source>
</evidence>
<sequence length="214" mass="24461">MPTSFDSVMPIFVEFLFFKEKKMRVEAKISNLEGVRLILEYELQSNESGPATGQFDLVEFNKKWDKNTAELNNQRQELQQCNEALNGELYQNLSCKMRHFVEKSRRDHEFPIGNCTKLLAYKMLTEKFDFKISGFINCVNDGAVEKLQELLNVHGVRKRPYGDVVSTTRRSRSPASAARAGRRRFFCRGLSTRTGRPGSDDPLHPSSSTSLPES</sequence>
<feature type="compositionally biased region" description="Polar residues" evidence="2">
    <location>
        <begin position="205"/>
        <end position="214"/>
    </location>
</feature>
<gene>
    <name evidence="3" type="ORF">FNV43_RR23143</name>
</gene>
<dbReference type="AlphaFoldDB" id="A0A8K0DWK4"/>
<name>A0A8K0DWK4_9ROSA</name>
<feature type="coiled-coil region" evidence="1">
    <location>
        <begin position="61"/>
        <end position="88"/>
    </location>
</feature>
<dbReference type="Proteomes" id="UP000796880">
    <property type="component" value="Unassembled WGS sequence"/>
</dbReference>
<dbReference type="EMBL" id="VOIH02000010">
    <property type="protein sequence ID" value="KAF3436051.1"/>
    <property type="molecule type" value="Genomic_DNA"/>
</dbReference>
<organism evidence="3 4">
    <name type="scientific">Rhamnella rubrinervis</name>
    <dbReference type="NCBI Taxonomy" id="2594499"/>
    <lineage>
        <taxon>Eukaryota</taxon>
        <taxon>Viridiplantae</taxon>
        <taxon>Streptophyta</taxon>
        <taxon>Embryophyta</taxon>
        <taxon>Tracheophyta</taxon>
        <taxon>Spermatophyta</taxon>
        <taxon>Magnoliopsida</taxon>
        <taxon>eudicotyledons</taxon>
        <taxon>Gunneridae</taxon>
        <taxon>Pentapetalae</taxon>
        <taxon>rosids</taxon>
        <taxon>fabids</taxon>
        <taxon>Rosales</taxon>
        <taxon>Rhamnaceae</taxon>
        <taxon>rhamnoid group</taxon>
        <taxon>Rhamneae</taxon>
        <taxon>Rhamnella</taxon>
    </lineage>
</organism>
<comment type="caution">
    <text evidence="3">The sequence shown here is derived from an EMBL/GenBank/DDBJ whole genome shotgun (WGS) entry which is preliminary data.</text>
</comment>
<reference evidence="3" key="1">
    <citation type="submission" date="2020-03" db="EMBL/GenBank/DDBJ databases">
        <title>A high-quality chromosome-level genome assembly of a woody plant with both climbing and erect habits, Rhamnella rubrinervis.</title>
        <authorList>
            <person name="Lu Z."/>
            <person name="Yang Y."/>
            <person name="Zhu X."/>
            <person name="Sun Y."/>
        </authorList>
    </citation>
    <scope>NUCLEOTIDE SEQUENCE</scope>
    <source>
        <strain evidence="3">BYM</strain>
        <tissue evidence="3">Leaf</tissue>
    </source>
</reference>
<evidence type="ECO:0000256" key="2">
    <source>
        <dbReference type="SAM" id="MobiDB-lite"/>
    </source>
</evidence>
<proteinExistence type="predicted"/>
<evidence type="ECO:0000256" key="1">
    <source>
        <dbReference type="SAM" id="Coils"/>
    </source>
</evidence>
<feature type="region of interest" description="Disordered" evidence="2">
    <location>
        <begin position="190"/>
        <end position="214"/>
    </location>
</feature>
<evidence type="ECO:0000313" key="4">
    <source>
        <dbReference type="Proteomes" id="UP000796880"/>
    </source>
</evidence>